<evidence type="ECO:0000313" key="4">
    <source>
        <dbReference type="Proteomes" id="UP000092876"/>
    </source>
</evidence>
<keyword evidence="1" id="KW-0479">Metal-binding</keyword>
<dbReference type="PROSITE" id="PS50966">
    <property type="entry name" value="ZF_SWIM"/>
    <property type="match status" value="1"/>
</dbReference>
<keyword evidence="1" id="KW-0863">Zinc-finger</keyword>
<dbReference type="Proteomes" id="UP000092876">
    <property type="component" value="Unassembled WGS sequence"/>
</dbReference>
<dbReference type="GeneID" id="94233035"/>
<dbReference type="EMBL" id="FLQP01000043">
    <property type="protein sequence ID" value="SBS65949.1"/>
    <property type="molecule type" value="Genomic_DNA"/>
</dbReference>
<dbReference type="AlphaFoldDB" id="A0A1C3IX06"/>
<reference evidence="4" key="1">
    <citation type="submission" date="2016-06" db="EMBL/GenBank/DDBJ databases">
        <authorList>
            <person name="Rodrigo-Torres Lidia"/>
            <person name="Arahal R.David."/>
        </authorList>
    </citation>
    <scope>NUCLEOTIDE SEQUENCE [LARGE SCALE GENOMIC DNA]</scope>
    <source>
        <strain evidence="4">CECT 7223</strain>
    </source>
</reference>
<keyword evidence="1" id="KW-0862">Zinc</keyword>
<gene>
    <name evidence="3" type="ORF">VAT7223_02967</name>
</gene>
<evidence type="ECO:0000256" key="1">
    <source>
        <dbReference type="PROSITE-ProRule" id="PRU00325"/>
    </source>
</evidence>
<dbReference type="RefSeq" id="WP_065679650.1">
    <property type="nucleotide sequence ID" value="NZ_AP025460.1"/>
</dbReference>
<proteinExistence type="predicted"/>
<protein>
    <recommendedName>
        <fullName evidence="2">SWIM-type domain-containing protein</fullName>
    </recommendedName>
</protein>
<organism evidence="3 4">
    <name type="scientific">Vibrio atlanticus</name>
    <dbReference type="NCBI Taxonomy" id="693153"/>
    <lineage>
        <taxon>Bacteria</taxon>
        <taxon>Pseudomonadati</taxon>
        <taxon>Pseudomonadota</taxon>
        <taxon>Gammaproteobacteria</taxon>
        <taxon>Vibrionales</taxon>
        <taxon>Vibrionaceae</taxon>
        <taxon>Vibrio</taxon>
    </lineage>
</organism>
<dbReference type="InterPro" id="IPR007527">
    <property type="entry name" value="Znf_SWIM"/>
</dbReference>
<dbReference type="GO" id="GO:0008270">
    <property type="term" value="F:zinc ion binding"/>
    <property type="evidence" value="ECO:0007669"/>
    <property type="project" value="UniProtKB-KW"/>
</dbReference>
<dbReference type="Pfam" id="PF04434">
    <property type="entry name" value="SWIM"/>
    <property type="match status" value="1"/>
</dbReference>
<accession>A0A1C3IX06</accession>
<evidence type="ECO:0000313" key="3">
    <source>
        <dbReference type="EMBL" id="SBS65949.1"/>
    </source>
</evidence>
<sequence length="560" mass="65112">MNATNTREIDISELTTLCETSTLQKGILLSRSGAVRKLNLVGNTATAQVKGSLNYQVSLDFTGDLVGTCTCPAAQYQMLCKHGVAVALCLQDQEQALNQSSERDTIKNHLQSLGEEAMVEMLLEYLEEDEYTWNALLTKIEIRGKPAVYGELKKLVTQALPREQLWDWRESHDYFNSAEIQLNMIIESMQSLNADHQWKLINYLVERLNKVLEQIDDSNGDRYGIESMINEHMPKTLAKLNWSEQEKAQWMFERLTHYEFDVFPSIEESFGAIWQSNTHFLTLCRQAIDQASQDESSWNLRSWAVPLMKHSSDWREVAEIKQKIARTCRDYLEVVDMFIDEQEPLEAEFWLAKAKKMASDYELRACEQAQFRLYVELGEIHSAWVLANRLLEQSPSFQYYQQLAKFKANYQIDDVEFFSRTELLLANAYQQPDRYNQASDRTDALVLFYIDNQQLDKACEWVAEHKISIQGLISLADHIVDDKPENTLDYYLRAVSSYIEQTNNTAYDQALELLRRLENMLKSHPTQLATFYSQVAQLATTYKRKRNMFALIQKYYSKYI</sequence>
<evidence type="ECO:0000259" key="2">
    <source>
        <dbReference type="PROSITE" id="PS50966"/>
    </source>
</evidence>
<name>A0A1C3IX06_9VIBR</name>
<feature type="domain" description="SWIM-type" evidence="2">
    <location>
        <begin position="55"/>
        <end position="91"/>
    </location>
</feature>